<proteinExistence type="predicted"/>
<accession>A0AB39CED8</accession>
<dbReference type="EMBL" id="PQ015379">
    <property type="protein sequence ID" value="XDJ15317.1"/>
    <property type="molecule type" value="Genomic_DNA"/>
</dbReference>
<sequence length="119" mass="13345">MNRNRRVTFTAIADWAVPKFPGILSFFETIAVSDLENKEIRLDAATQRAVIGYPVFGKQAFTVNSDGSVTVRKSVGFGRDSEERTYSAREVDYARMNQLRMEPCTQGPGLFNGLPQVEH</sequence>
<protein>
    <submittedName>
        <fullName evidence="1">Uncharacterized protein</fullName>
    </submittedName>
</protein>
<organism evidence="1">
    <name type="scientific">Pseudomonas phage HRDY3</name>
    <dbReference type="NCBI Taxonomy" id="3236930"/>
    <lineage>
        <taxon>Viruses</taxon>
    </lineage>
</organism>
<name>A0AB39CED8_9VIRU</name>
<reference evidence="1" key="1">
    <citation type="submission" date="2024-07" db="EMBL/GenBank/DDBJ databases">
        <authorList>
            <person name="Bringhurst R.M."/>
            <person name="Homer T.E."/>
        </authorList>
    </citation>
    <scope>NUCLEOTIDE SEQUENCE</scope>
</reference>
<evidence type="ECO:0000313" key="1">
    <source>
        <dbReference type="EMBL" id="XDJ15317.1"/>
    </source>
</evidence>